<evidence type="ECO:0000256" key="1">
    <source>
        <dbReference type="SAM" id="SignalP"/>
    </source>
</evidence>
<evidence type="ECO:0000259" key="2">
    <source>
        <dbReference type="Pfam" id="PF23536"/>
    </source>
</evidence>
<organism evidence="3 4">
    <name type="scientific">Marinobacter nauticus</name>
    <name type="common">Marinobacter hydrocarbonoclasticus</name>
    <name type="synonym">Marinobacter aquaeolei</name>
    <dbReference type="NCBI Taxonomy" id="2743"/>
    <lineage>
        <taxon>Bacteria</taxon>
        <taxon>Pseudomonadati</taxon>
        <taxon>Pseudomonadota</taxon>
        <taxon>Gammaproteobacteria</taxon>
        <taxon>Pseudomonadales</taxon>
        <taxon>Marinobacteraceae</taxon>
        <taxon>Marinobacter</taxon>
    </lineage>
</organism>
<gene>
    <name evidence="3" type="ORF">DET61_116106</name>
</gene>
<feature type="chain" id="PRO_5016842965" evidence="1">
    <location>
        <begin position="22"/>
        <end position="363"/>
    </location>
</feature>
<keyword evidence="1" id="KW-0732">Signal</keyword>
<reference evidence="3 4" key="1">
    <citation type="submission" date="2018-07" db="EMBL/GenBank/DDBJ databases">
        <title>Freshwater and sediment microbial communities from various areas in North America, analyzing microbe dynamics in response to fracking.</title>
        <authorList>
            <person name="Lamendella R."/>
        </authorList>
    </citation>
    <scope>NUCLEOTIDE SEQUENCE [LARGE SCALE GENOMIC DNA]</scope>
    <source>
        <strain evidence="3 4">105B</strain>
    </source>
</reference>
<dbReference type="Pfam" id="PF23536">
    <property type="entry name" value="TraK_C"/>
    <property type="match status" value="1"/>
</dbReference>
<dbReference type="InterPro" id="IPR055397">
    <property type="entry name" value="TraK_C"/>
</dbReference>
<dbReference type="EMBL" id="QPJI01000016">
    <property type="protein sequence ID" value="RCW64065.1"/>
    <property type="molecule type" value="Genomic_DNA"/>
</dbReference>
<dbReference type="AlphaFoldDB" id="A0A368X8A3"/>
<evidence type="ECO:0000313" key="3">
    <source>
        <dbReference type="EMBL" id="RCW64065.1"/>
    </source>
</evidence>
<dbReference type="Proteomes" id="UP000253647">
    <property type="component" value="Unassembled WGS sequence"/>
</dbReference>
<accession>A0A368X8A3</accession>
<sequence>MKFRKTLMAAAISLAVPASFAQSAPDLPVSPVVSTATMLNGAEEPAYDYEQVELDEYGRPIEPGNPAEETEDPVVEAALMPRAPVSVLSKDVPSAAPLAKNQKVYDVKKITAEEKAPQYNTRPLEIETNYGQTELVNVSVGHPTRIVTPFMQPSVLKIDENAVVSVKQNVIYFASDSQTPVTLHIREEGYEGQSITLTLLPQKIPPREVVVRIQGHNADGVGVNWKNEKAERWEQSEPYEKTLVELMTTIARGDIPPGYRIRDFRANDESPLCQQRGLNFNFTSGQVITGSEFVVYVGTATNTAGQPLEFVETNCASMEVASVSAWPDVYLAPNQMTEVYVVDKVQEKARRLQRRRSLIEGAY</sequence>
<name>A0A368X8A3_MARNT</name>
<proteinExistence type="predicted"/>
<feature type="signal peptide" evidence="1">
    <location>
        <begin position="1"/>
        <end position="21"/>
    </location>
</feature>
<dbReference type="RefSeq" id="WP_114435174.1">
    <property type="nucleotide sequence ID" value="NZ_QPJI01000016.1"/>
</dbReference>
<protein>
    <submittedName>
        <fullName evidence="3">Conjugal transfer pilus assembly protein TraK</fullName>
    </submittedName>
</protein>
<feature type="domain" description="TraK C-terminal" evidence="2">
    <location>
        <begin position="231"/>
        <end position="342"/>
    </location>
</feature>
<evidence type="ECO:0000313" key="4">
    <source>
        <dbReference type="Proteomes" id="UP000253647"/>
    </source>
</evidence>
<comment type="caution">
    <text evidence="3">The sequence shown here is derived from an EMBL/GenBank/DDBJ whole genome shotgun (WGS) entry which is preliminary data.</text>
</comment>